<proteinExistence type="inferred from homology"/>
<keyword evidence="23" id="KW-1185">Reference proteome</keyword>
<feature type="domain" description="SANT" evidence="20">
    <location>
        <begin position="148"/>
        <end position="199"/>
    </location>
</feature>
<dbReference type="Gene3D" id="3.40.140.10">
    <property type="entry name" value="Cytidine Deaminase, domain 2"/>
    <property type="match status" value="1"/>
</dbReference>
<evidence type="ECO:0000256" key="13">
    <source>
        <dbReference type="ARBA" id="ARBA00023163"/>
    </source>
</evidence>
<evidence type="ECO:0000256" key="10">
    <source>
        <dbReference type="ARBA" id="ARBA00023049"/>
    </source>
</evidence>
<feature type="compositionally biased region" description="Polar residues" evidence="16">
    <location>
        <begin position="889"/>
        <end position="903"/>
    </location>
</feature>
<dbReference type="Proteomes" id="UP000261600">
    <property type="component" value="Unplaced"/>
</dbReference>
<dbReference type="InterPro" id="IPR017930">
    <property type="entry name" value="Myb_dom"/>
</dbReference>
<keyword evidence="4" id="KW-0479">Metal-binding</keyword>
<feature type="region of interest" description="Disordered" evidence="16">
    <location>
        <begin position="197"/>
        <end position="261"/>
    </location>
</feature>
<feature type="domain" description="SWIRM" evidence="19">
    <location>
        <begin position="410"/>
        <end position="508"/>
    </location>
</feature>
<dbReference type="GO" id="GO:0005634">
    <property type="term" value="C:nucleus"/>
    <property type="evidence" value="ECO:0007669"/>
    <property type="project" value="UniProtKB-SubCell"/>
</dbReference>
<dbReference type="Pfam" id="PF01398">
    <property type="entry name" value="JAB"/>
    <property type="match status" value="1"/>
</dbReference>
<dbReference type="InterPro" id="IPR007526">
    <property type="entry name" value="SWIRM"/>
</dbReference>
<dbReference type="InterPro" id="IPR017884">
    <property type="entry name" value="SANT_dom"/>
</dbReference>
<keyword evidence="3" id="KW-0645">Protease</keyword>
<dbReference type="Gene3D" id="1.10.10.60">
    <property type="entry name" value="Homeodomain-like"/>
    <property type="match status" value="1"/>
</dbReference>
<dbReference type="FunFam" id="1.10.10.60:FF:000151">
    <property type="entry name" value="histone H2A deubiquitinase MYSM1 isoform X2"/>
    <property type="match status" value="1"/>
</dbReference>
<evidence type="ECO:0000259" key="19">
    <source>
        <dbReference type="PROSITE" id="PS50934"/>
    </source>
</evidence>
<feature type="domain" description="HTH myb-type" evidence="21">
    <location>
        <begin position="152"/>
        <end position="199"/>
    </location>
</feature>
<keyword evidence="8" id="KW-0156">Chromatin regulator</keyword>
<dbReference type="GO" id="GO:0003677">
    <property type="term" value="F:DNA binding"/>
    <property type="evidence" value="ECO:0007669"/>
    <property type="project" value="UniProtKB-KW"/>
</dbReference>
<dbReference type="CDD" id="cd00167">
    <property type="entry name" value="SANT"/>
    <property type="match status" value="1"/>
</dbReference>
<comment type="similarity">
    <text evidence="2">Belongs to the peptidase M67A family. MYSM1 subfamily.</text>
</comment>
<evidence type="ECO:0000256" key="12">
    <source>
        <dbReference type="ARBA" id="ARBA00023159"/>
    </source>
</evidence>
<evidence type="ECO:0000256" key="15">
    <source>
        <dbReference type="ARBA" id="ARBA00032256"/>
    </source>
</evidence>
<dbReference type="PROSITE" id="PS50090">
    <property type="entry name" value="MYB_LIKE"/>
    <property type="match status" value="1"/>
</dbReference>
<dbReference type="PROSITE" id="PS51293">
    <property type="entry name" value="SANT"/>
    <property type="match status" value="1"/>
</dbReference>
<evidence type="ECO:0000259" key="17">
    <source>
        <dbReference type="PROSITE" id="PS50090"/>
    </source>
</evidence>
<keyword evidence="6" id="KW-0378">Hydrolase</keyword>
<dbReference type="PROSITE" id="PS50249">
    <property type="entry name" value="MPN"/>
    <property type="match status" value="1"/>
</dbReference>
<sequence>MPAATKPNRTSYRVVGFAQPQGVAVKKLLSVLRSSSSSSLCLRSSNNMEDELDVDIEGDESESSIKQLDGGDLVQEQFIQSAWKSSAGILPWELDSSISPENREVIEKMLLEEQYYLTGQDIPTHIWDSDANNKSKLKKSPAKASASGSSSRWSKQEKELFDEGLARFGRSWTKIAKLVGSRTVLQVKSYARQYFKHKAKSEPRGAAPSAGAVLHKQPPQTTSSHGSTLSNTVRIEKLSDDEDEDVDITDNPSDDGNADDKLKAVFGTEFCEPEQLTGAKIQTDNSLEKQKDVGQAGTKDRHSHVLLPPQSPHPSSSFPCSVECDGAGPDEKSNQTGSPFLKNLHAREQMDSKQMTDENDGQCSQFESSVEAGQLEEPWSDGTDFADKTEHNVTDRPEDNQEEEEEEEELKVPEQEIEIDTETITEDEKQAIPEFFEGRPSKTPERYLKIRNYILDQWLKSKPRYLNKTSVRPGLKNCGDVNCIGRIHTYLELIGAINFNCEQAVYNRPKVVDRSRHKEGKEMFEAYQLAQRLQSIRTRKRRVRDIWGNWCDAKDLEGQTYEHFSAEELALHREEMKKQHKPCKMFRNRGSFDPFQLIPCRSFGEDVQEPFQVVVCADTLLIMDMHAHVSQGEVIGLLGGTFNKEKKALKICTAEPCNSISTGLQCEMDPVSQTQACDVLSSLGFSVVGWYHSHPSFHPNPSVRDINTQDQFQSYFSRGGAPFIGMIVSPYDPANPSPHSQTTCLLVKESQDPSGPHKQPYRFDFLSSPDIPDWEQTMRRAQWIIHKYVQTPGSVQMNRPFRKDSHLTCLEKMLSSLARYLEPLPDEEGDPFLTHIQALFQSDFIAKQQQEEGESLNALSGPVDSDDLPFDQLISEERPQAGDSDQDSGRASDSSIQTATSETNSNTLLHLGSVLSTEHDYLL</sequence>
<keyword evidence="13" id="KW-0804">Transcription</keyword>
<dbReference type="Pfam" id="PF00249">
    <property type="entry name" value="Myb_DNA-binding"/>
    <property type="match status" value="1"/>
</dbReference>
<keyword evidence="5" id="KW-0833">Ubl conjugation pathway</keyword>
<keyword evidence="14" id="KW-0539">Nucleus</keyword>
<feature type="compositionally biased region" description="Basic and acidic residues" evidence="16">
    <location>
        <begin position="385"/>
        <end position="399"/>
    </location>
</feature>
<feature type="compositionally biased region" description="Acidic residues" evidence="16">
    <location>
        <begin position="239"/>
        <end position="257"/>
    </location>
</feature>
<dbReference type="SUPFAM" id="SSF102712">
    <property type="entry name" value="JAB1/MPN domain"/>
    <property type="match status" value="1"/>
</dbReference>
<dbReference type="GO" id="GO:0008237">
    <property type="term" value="F:metallopeptidase activity"/>
    <property type="evidence" value="ECO:0007669"/>
    <property type="project" value="UniProtKB-KW"/>
</dbReference>
<accession>A0A3Q3J287</accession>
<dbReference type="AlphaFoldDB" id="A0A3Q3J287"/>
<evidence type="ECO:0000259" key="20">
    <source>
        <dbReference type="PROSITE" id="PS51293"/>
    </source>
</evidence>
<dbReference type="InterPro" id="IPR009057">
    <property type="entry name" value="Homeodomain-like_sf"/>
</dbReference>
<evidence type="ECO:0000313" key="23">
    <source>
        <dbReference type="Proteomes" id="UP000261600"/>
    </source>
</evidence>
<evidence type="ECO:0000256" key="7">
    <source>
        <dbReference type="ARBA" id="ARBA00022833"/>
    </source>
</evidence>
<dbReference type="GO" id="GO:0006508">
    <property type="term" value="P:proteolysis"/>
    <property type="evidence" value="ECO:0007669"/>
    <property type="project" value="UniProtKB-KW"/>
</dbReference>
<feature type="compositionally biased region" description="Polar residues" evidence="16">
    <location>
        <begin position="218"/>
        <end position="233"/>
    </location>
</feature>
<dbReference type="InterPro" id="IPR036388">
    <property type="entry name" value="WH-like_DNA-bd_sf"/>
</dbReference>
<evidence type="ECO:0000256" key="11">
    <source>
        <dbReference type="ARBA" id="ARBA00023125"/>
    </source>
</evidence>
<feature type="region of interest" description="Disordered" evidence="16">
    <location>
        <begin position="274"/>
        <end position="414"/>
    </location>
</feature>
<dbReference type="SMART" id="SM00717">
    <property type="entry name" value="SANT"/>
    <property type="match status" value="1"/>
</dbReference>
<name>A0A3Q3J287_MONAL</name>
<keyword evidence="12" id="KW-0010">Activator</keyword>
<feature type="domain" description="MPN" evidence="18">
    <location>
        <begin position="613"/>
        <end position="747"/>
    </location>
</feature>
<reference evidence="22" key="1">
    <citation type="submission" date="2025-08" db="UniProtKB">
        <authorList>
            <consortium name="Ensembl"/>
        </authorList>
    </citation>
    <scope>IDENTIFICATION</scope>
</reference>
<evidence type="ECO:0000256" key="2">
    <source>
        <dbReference type="ARBA" id="ARBA00007194"/>
    </source>
</evidence>
<evidence type="ECO:0000256" key="9">
    <source>
        <dbReference type="ARBA" id="ARBA00023015"/>
    </source>
</evidence>
<dbReference type="Ensembl" id="ENSMALT00000010855.1">
    <property type="protein sequence ID" value="ENSMALP00000010630.1"/>
    <property type="gene ID" value="ENSMALG00000007566.1"/>
</dbReference>
<dbReference type="GO" id="GO:0006325">
    <property type="term" value="P:chromatin organization"/>
    <property type="evidence" value="ECO:0007669"/>
    <property type="project" value="UniProtKB-KW"/>
</dbReference>
<dbReference type="STRING" id="43700.ENSMALP00000010630"/>
<dbReference type="InterPro" id="IPR050242">
    <property type="entry name" value="JAMM_MPN+_peptidase_M67A"/>
</dbReference>
<feature type="domain" description="Myb-like" evidence="17">
    <location>
        <begin position="145"/>
        <end position="195"/>
    </location>
</feature>
<dbReference type="InterPro" id="IPR001005">
    <property type="entry name" value="SANT/Myb"/>
</dbReference>
<evidence type="ECO:0000256" key="5">
    <source>
        <dbReference type="ARBA" id="ARBA00022786"/>
    </source>
</evidence>
<dbReference type="Gene3D" id="1.10.10.10">
    <property type="entry name" value="Winged helix-like DNA-binding domain superfamily/Winged helix DNA-binding domain"/>
    <property type="match status" value="1"/>
</dbReference>
<dbReference type="PANTHER" id="PTHR10410">
    <property type="entry name" value="EUKARYOTIC TRANSLATION INITIATION FACTOR 3 -RELATED"/>
    <property type="match status" value="1"/>
</dbReference>
<evidence type="ECO:0000259" key="21">
    <source>
        <dbReference type="PROSITE" id="PS51294"/>
    </source>
</evidence>
<dbReference type="PROSITE" id="PS51294">
    <property type="entry name" value="HTH_MYB"/>
    <property type="match status" value="1"/>
</dbReference>
<evidence type="ECO:0000256" key="1">
    <source>
        <dbReference type="ARBA" id="ARBA00004123"/>
    </source>
</evidence>
<evidence type="ECO:0000256" key="8">
    <source>
        <dbReference type="ARBA" id="ARBA00022853"/>
    </source>
</evidence>
<keyword evidence="9" id="KW-0805">Transcription regulation</keyword>
<dbReference type="InterPro" id="IPR000555">
    <property type="entry name" value="JAMM/MPN+_dom"/>
</dbReference>
<evidence type="ECO:0000256" key="4">
    <source>
        <dbReference type="ARBA" id="ARBA00022723"/>
    </source>
</evidence>
<evidence type="ECO:0000259" key="18">
    <source>
        <dbReference type="PROSITE" id="PS50249"/>
    </source>
</evidence>
<keyword evidence="7" id="KW-0862">Zinc</keyword>
<keyword evidence="10" id="KW-0482">Metalloprotease</keyword>
<evidence type="ECO:0000313" key="22">
    <source>
        <dbReference type="Ensembl" id="ENSMALP00000010630.1"/>
    </source>
</evidence>
<dbReference type="InterPro" id="IPR037518">
    <property type="entry name" value="MPN"/>
</dbReference>
<dbReference type="PROSITE" id="PS50934">
    <property type="entry name" value="SWIRM"/>
    <property type="match status" value="1"/>
</dbReference>
<evidence type="ECO:0000256" key="6">
    <source>
        <dbReference type="ARBA" id="ARBA00022801"/>
    </source>
</evidence>
<dbReference type="GO" id="GO:0046872">
    <property type="term" value="F:metal ion binding"/>
    <property type="evidence" value="ECO:0007669"/>
    <property type="project" value="UniProtKB-KW"/>
</dbReference>
<feature type="region of interest" description="Disordered" evidence="16">
    <location>
        <begin position="878"/>
        <end position="903"/>
    </location>
</feature>
<comment type="subcellular location">
    <subcellularLocation>
        <location evidence="1">Nucleus</location>
    </subcellularLocation>
</comment>
<protein>
    <recommendedName>
        <fullName evidence="15">Myb-like, SWIRM and MPN domain-containing protein 1</fullName>
    </recommendedName>
</protein>
<feature type="compositionally biased region" description="Basic and acidic residues" evidence="16">
    <location>
        <begin position="345"/>
        <end position="356"/>
    </location>
</feature>
<keyword evidence="11" id="KW-0238">DNA-binding</keyword>
<organism evidence="22 23">
    <name type="scientific">Monopterus albus</name>
    <name type="common">Swamp eel</name>
    <dbReference type="NCBI Taxonomy" id="43700"/>
    <lineage>
        <taxon>Eukaryota</taxon>
        <taxon>Metazoa</taxon>
        <taxon>Chordata</taxon>
        <taxon>Craniata</taxon>
        <taxon>Vertebrata</taxon>
        <taxon>Euteleostomi</taxon>
        <taxon>Actinopterygii</taxon>
        <taxon>Neopterygii</taxon>
        <taxon>Teleostei</taxon>
        <taxon>Neoteleostei</taxon>
        <taxon>Acanthomorphata</taxon>
        <taxon>Anabantaria</taxon>
        <taxon>Synbranchiformes</taxon>
        <taxon>Synbranchidae</taxon>
        <taxon>Monopterus</taxon>
    </lineage>
</organism>
<evidence type="ECO:0000256" key="3">
    <source>
        <dbReference type="ARBA" id="ARBA00022670"/>
    </source>
</evidence>
<evidence type="ECO:0000256" key="16">
    <source>
        <dbReference type="SAM" id="MobiDB-lite"/>
    </source>
</evidence>
<dbReference type="FunFam" id="1.10.10.10:FF:000193">
    <property type="entry name" value="histone H2A deubiquitinase MYSM1 isoform X1"/>
    <property type="match status" value="1"/>
</dbReference>
<reference evidence="22" key="2">
    <citation type="submission" date="2025-09" db="UniProtKB">
        <authorList>
            <consortium name="Ensembl"/>
        </authorList>
    </citation>
    <scope>IDENTIFICATION</scope>
</reference>
<feature type="compositionally biased region" description="Low complexity" evidence="16">
    <location>
        <begin position="142"/>
        <end position="153"/>
    </location>
</feature>
<feature type="region of interest" description="Disordered" evidence="16">
    <location>
        <begin position="133"/>
        <end position="156"/>
    </location>
</feature>
<dbReference type="SUPFAM" id="SSF46689">
    <property type="entry name" value="Homeodomain-like"/>
    <property type="match status" value="2"/>
</dbReference>
<dbReference type="CDD" id="cd08067">
    <property type="entry name" value="MPN_2A_DUB"/>
    <property type="match status" value="1"/>
</dbReference>
<feature type="compositionally biased region" description="Acidic residues" evidence="16">
    <location>
        <begin position="400"/>
        <end position="414"/>
    </location>
</feature>
<evidence type="ECO:0000256" key="14">
    <source>
        <dbReference type="ARBA" id="ARBA00023242"/>
    </source>
</evidence>
<dbReference type="Pfam" id="PF04433">
    <property type="entry name" value="SWIRM"/>
    <property type="match status" value="1"/>
</dbReference>